<feature type="domain" description="NAD-dependent epimerase/dehydratase" evidence="3">
    <location>
        <begin position="14"/>
        <end position="263"/>
    </location>
</feature>
<dbReference type="InterPro" id="IPR036291">
    <property type="entry name" value="NAD(P)-bd_dom_sf"/>
</dbReference>
<dbReference type="OrthoDB" id="2735536at2759"/>
<gene>
    <name evidence="4" type="ORF">ASPCADRAFT_203143</name>
</gene>
<protein>
    <recommendedName>
        <fullName evidence="3">NAD-dependent epimerase/dehydratase domain-containing protein</fullName>
    </recommendedName>
</protein>
<dbReference type="InterPro" id="IPR050425">
    <property type="entry name" value="NAD(P)_dehydrat-like"/>
</dbReference>
<evidence type="ECO:0000313" key="5">
    <source>
        <dbReference type="Proteomes" id="UP000188318"/>
    </source>
</evidence>
<organism evidence="4 5">
    <name type="scientific">Aspergillus carbonarius (strain ITEM 5010)</name>
    <dbReference type="NCBI Taxonomy" id="602072"/>
    <lineage>
        <taxon>Eukaryota</taxon>
        <taxon>Fungi</taxon>
        <taxon>Dikarya</taxon>
        <taxon>Ascomycota</taxon>
        <taxon>Pezizomycotina</taxon>
        <taxon>Eurotiomycetes</taxon>
        <taxon>Eurotiomycetidae</taxon>
        <taxon>Eurotiales</taxon>
        <taxon>Aspergillaceae</taxon>
        <taxon>Aspergillus</taxon>
        <taxon>Aspergillus subgen. Circumdati</taxon>
    </lineage>
</organism>
<comment type="similarity">
    <text evidence="2">Belongs to the NAD(P)-dependent epimerase/dehydratase family. Dihydroflavonol-4-reductase subfamily.</text>
</comment>
<dbReference type="OMA" id="DTEKWND"/>
<dbReference type="AlphaFoldDB" id="A0A1R3RY69"/>
<dbReference type="PANTHER" id="PTHR10366">
    <property type="entry name" value="NAD DEPENDENT EPIMERASE/DEHYDRATASE"/>
    <property type="match status" value="1"/>
</dbReference>
<dbReference type="SUPFAM" id="SSF51735">
    <property type="entry name" value="NAD(P)-binding Rossmann-fold domains"/>
    <property type="match status" value="1"/>
</dbReference>
<dbReference type="Proteomes" id="UP000188318">
    <property type="component" value="Unassembled WGS sequence"/>
</dbReference>
<name>A0A1R3RY69_ASPC5</name>
<dbReference type="InterPro" id="IPR001509">
    <property type="entry name" value="Epimerase_deHydtase"/>
</dbReference>
<dbReference type="PANTHER" id="PTHR10366:SF562">
    <property type="entry name" value="ALDEHYDE REDUCTASE II (AFU_ORTHOLOGUE AFUA_1G11360)"/>
    <property type="match status" value="1"/>
</dbReference>
<dbReference type="Pfam" id="PF01370">
    <property type="entry name" value="Epimerase"/>
    <property type="match status" value="1"/>
</dbReference>
<keyword evidence="5" id="KW-1185">Reference proteome</keyword>
<evidence type="ECO:0000256" key="2">
    <source>
        <dbReference type="ARBA" id="ARBA00023445"/>
    </source>
</evidence>
<proteinExistence type="inferred from homology"/>
<keyword evidence="1" id="KW-0560">Oxidoreductase</keyword>
<accession>A0A1R3RY69</accession>
<dbReference type="GO" id="GO:0016616">
    <property type="term" value="F:oxidoreductase activity, acting on the CH-OH group of donors, NAD or NADP as acceptor"/>
    <property type="evidence" value="ECO:0007669"/>
    <property type="project" value="TreeGrafter"/>
</dbReference>
<dbReference type="STRING" id="602072.A0A1R3RY69"/>
<dbReference type="Gene3D" id="3.40.50.720">
    <property type="entry name" value="NAD(P)-binding Rossmann-like Domain"/>
    <property type="match status" value="1"/>
</dbReference>
<dbReference type="VEuPathDB" id="FungiDB:ASPCADRAFT_203143"/>
<sequence>MTTTNYAIPLGSWVLVTGANGYIASQVIDAFLAKGYKVRGTVRCERPWMDEYFHAKYGPDKFETVIVPDLAAEGALDKVVQDVGGIVHVASDMSYRSDPNIVISGVVAQTMNVLSIAKRVSSIKRVVLCSSVTAAFPAVDDAVGLEDKTVNENTWNDAAIAAAWDPNTPDELKPSVVYTAAKIEAERGAWKWYEEHKPHFVLNSVLPNINFGKIIFPEHQGSSMRVTSWLLDGNDLMIAMVAAQWYVDVEDTARLHVIAVLDPNVKSERLFACAGPIRWDDVVQILRKLQPHNSAIPDATKDAVKEKFDIVPSRRAEQLLRDFYGQPGWTTLEESLKRGIES</sequence>
<evidence type="ECO:0000259" key="3">
    <source>
        <dbReference type="Pfam" id="PF01370"/>
    </source>
</evidence>
<evidence type="ECO:0000313" key="4">
    <source>
        <dbReference type="EMBL" id="OOF99382.1"/>
    </source>
</evidence>
<dbReference type="EMBL" id="KV907494">
    <property type="protein sequence ID" value="OOF99382.1"/>
    <property type="molecule type" value="Genomic_DNA"/>
</dbReference>
<reference evidence="5" key="1">
    <citation type="journal article" date="2017" name="Genome Biol.">
        <title>Comparative genomics reveals high biological diversity and specific adaptations in the industrially and medically important fungal genus Aspergillus.</title>
        <authorList>
            <person name="de Vries R.P."/>
            <person name="Riley R."/>
            <person name="Wiebenga A."/>
            <person name="Aguilar-Osorio G."/>
            <person name="Amillis S."/>
            <person name="Uchima C.A."/>
            <person name="Anderluh G."/>
            <person name="Asadollahi M."/>
            <person name="Askin M."/>
            <person name="Barry K."/>
            <person name="Battaglia E."/>
            <person name="Bayram O."/>
            <person name="Benocci T."/>
            <person name="Braus-Stromeyer S.A."/>
            <person name="Caldana C."/>
            <person name="Canovas D."/>
            <person name="Cerqueira G.C."/>
            <person name="Chen F."/>
            <person name="Chen W."/>
            <person name="Choi C."/>
            <person name="Clum A."/>
            <person name="Dos Santos R.A."/>
            <person name="Damasio A.R."/>
            <person name="Diallinas G."/>
            <person name="Emri T."/>
            <person name="Fekete E."/>
            <person name="Flipphi M."/>
            <person name="Freyberg S."/>
            <person name="Gallo A."/>
            <person name="Gournas C."/>
            <person name="Habgood R."/>
            <person name="Hainaut M."/>
            <person name="Harispe M.L."/>
            <person name="Henrissat B."/>
            <person name="Hilden K.S."/>
            <person name="Hope R."/>
            <person name="Hossain A."/>
            <person name="Karabika E."/>
            <person name="Karaffa L."/>
            <person name="Karanyi Z."/>
            <person name="Krasevec N."/>
            <person name="Kuo A."/>
            <person name="Kusch H."/>
            <person name="LaButti K."/>
            <person name="Lagendijk E.L."/>
            <person name="Lapidus A."/>
            <person name="Levasseur A."/>
            <person name="Lindquist E."/>
            <person name="Lipzen A."/>
            <person name="Logrieco A.F."/>
            <person name="MacCabe A."/>
            <person name="Maekelae M.R."/>
            <person name="Malavazi I."/>
            <person name="Melin P."/>
            <person name="Meyer V."/>
            <person name="Mielnichuk N."/>
            <person name="Miskei M."/>
            <person name="Molnar A.P."/>
            <person name="Mule G."/>
            <person name="Ngan C.Y."/>
            <person name="Orejas M."/>
            <person name="Orosz E."/>
            <person name="Ouedraogo J.P."/>
            <person name="Overkamp K.M."/>
            <person name="Park H.-S."/>
            <person name="Perrone G."/>
            <person name="Piumi F."/>
            <person name="Punt P.J."/>
            <person name="Ram A.F."/>
            <person name="Ramon A."/>
            <person name="Rauscher S."/>
            <person name="Record E."/>
            <person name="Riano-Pachon D.M."/>
            <person name="Robert V."/>
            <person name="Roehrig J."/>
            <person name="Ruller R."/>
            <person name="Salamov A."/>
            <person name="Salih N.S."/>
            <person name="Samson R.A."/>
            <person name="Sandor E."/>
            <person name="Sanguinetti M."/>
            <person name="Schuetze T."/>
            <person name="Sepcic K."/>
            <person name="Shelest E."/>
            <person name="Sherlock G."/>
            <person name="Sophianopoulou V."/>
            <person name="Squina F.M."/>
            <person name="Sun H."/>
            <person name="Susca A."/>
            <person name="Todd R.B."/>
            <person name="Tsang A."/>
            <person name="Unkles S.E."/>
            <person name="van de Wiele N."/>
            <person name="van Rossen-Uffink D."/>
            <person name="Oliveira J.V."/>
            <person name="Vesth T.C."/>
            <person name="Visser J."/>
            <person name="Yu J.-H."/>
            <person name="Zhou M."/>
            <person name="Andersen M.R."/>
            <person name="Archer D.B."/>
            <person name="Baker S.E."/>
            <person name="Benoit I."/>
            <person name="Brakhage A.A."/>
            <person name="Braus G.H."/>
            <person name="Fischer R."/>
            <person name="Frisvad J.C."/>
            <person name="Goldman G.H."/>
            <person name="Houbraken J."/>
            <person name="Oakley B."/>
            <person name="Pocsi I."/>
            <person name="Scazzocchio C."/>
            <person name="Seiboth B."/>
            <person name="vanKuyk P.A."/>
            <person name="Wortman J."/>
            <person name="Dyer P.S."/>
            <person name="Grigoriev I.V."/>
        </authorList>
    </citation>
    <scope>NUCLEOTIDE SEQUENCE [LARGE SCALE GENOMIC DNA]</scope>
    <source>
        <strain evidence="5">ITEM 5010</strain>
    </source>
</reference>
<evidence type="ECO:0000256" key="1">
    <source>
        <dbReference type="ARBA" id="ARBA00023002"/>
    </source>
</evidence>